<dbReference type="SUPFAM" id="SSF81345">
    <property type="entry name" value="ABC transporter involved in vitamin B12 uptake, BtuC"/>
    <property type="match status" value="1"/>
</dbReference>
<name>A0A1D7TX89_9HYPH</name>
<feature type="transmembrane region" description="Helical" evidence="8">
    <location>
        <begin position="244"/>
        <end position="269"/>
    </location>
</feature>
<dbReference type="Gene3D" id="1.10.3470.10">
    <property type="entry name" value="ABC transporter involved in vitamin B12 uptake, BtuC"/>
    <property type="match status" value="1"/>
</dbReference>
<evidence type="ECO:0000256" key="3">
    <source>
        <dbReference type="ARBA" id="ARBA00022448"/>
    </source>
</evidence>
<feature type="transmembrane region" description="Helical" evidence="8">
    <location>
        <begin position="320"/>
        <end position="341"/>
    </location>
</feature>
<dbReference type="PANTHER" id="PTHR30472">
    <property type="entry name" value="FERRIC ENTEROBACTIN TRANSPORT SYSTEM PERMEASE PROTEIN"/>
    <property type="match status" value="1"/>
</dbReference>
<dbReference type="GO" id="GO:0033214">
    <property type="term" value="P:siderophore-iron import into cell"/>
    <property type="evidence" value="ECO:0007669"/>
    <property type="project" value="TreeGrafter"/>
</dbReference>
<dbReference type="InterPro" id="IPR037294">
    <property type="entry name" value="ABC_BtuC-like"/>
</dbReference>
<dbReference type="PANTHER" id="PTHR30472:SF70">
    <property type="entry name" value="MOLYBDATE IMPORT SYSTEM PERMEASE PROTEIN MOLB"/>
    <property type="match status" value="1"/>
</dbReference>
<evidence type="ECO:0000313" key="10">
    <source>
        <dbReference type="Proteomes" id="UP000094969"/>
    </source>
</evidence>
<feature type="transmembrane region" description="Helical" evidence="8">
    <location>
        <begin position="72"/>
        <end position="93"/>
    </location>
</feature>
<keyword evidence="7 8" id="KW-0472">Membrane</keyword>
<dbReference type="GO" id="GO:0022857">
    <property type="term" value="F:transmembrane transporter activity"/>
    <property type="evidence" value="ECO:0007669"/>
    <property type="project" value="InterPro"/>
</dbReference>
<feature type="transmembrane region" description="Helical" evidence="8">
    <location>
        <begin position="154"/>
        <end position="179"/>
    </location>
</feature>
<dbReference type="AlphaFoldDB" id="A0A1D7TX89"/>
<keyword evidence="4" id="KW-1003">Cell membrane</keyword>
<evidence type="ECO:0000256" key="1">
    <source>
        <dbReference type="ARBA" id="ARBA00004651"/>
    </source>
</evidence>
<reference evidence="9 10" key="1">
    <citation type="journal article" date="2015" name="Antonie Van Leeuwenhoek">
        <title>Bosea vaviloviae sp. nov., a new species of slow-growing rhizobia isolated from nodules of the relict species Vavilovia formosa (Stev.) Fed.</title>
        <authorList>
            <person name="Safronova V.I."/>
            <person name="Kuznetsova I.G."/>
            <person name="Sazanova A.L."/>
            <person name="Kimeklis A.K."/>
            <person name="Belimov A.A."/>
            <person name="Andronov E.E."/>
            <person name="Pinaev A.G."/>
            <person name="Chizhevskaya E.P."/>
            <person name="Pukhaev A.R."/>
            <person name="Popov K.P."/>
            <person name="Willems A."/>
            <person name="Tikhonovich I.A."/>
        </authorList>
    </citation>
    <scope>NUCLEOTIDE SEQUENCE [LARGE SCALE GENOMIC DNA]</scope>
    <source>
        <strain evidence="9 10">Vaf18</strain>
    </source>
</reference>
<evidence type="ECO:0000256" key="5">
    <source>
        <dbReference type="ARBA" id="ARBA00022692"/>
    </source>
</evidence>
<dbReference type="InterPro" id="IPR000522">
    <property type="entry name" value="ABC_transptr_permease_BtuC"/>
</dbReference>
<evidence type="ECO:0000256" key="6">
    <source>
        <dbReference type="ARBA" id="ARBA00022989"/>
    </source>
</evidence>
<keyword evidence="3" id="KW-0813">Transport</keyword>
<feature type="transmembrane region" description="Helical" evidence="8">
    <location>
        <begin position="113"/>
        <end position="142"/>
    </location>
</feature>
<dbReference type="CDD" id="cd06550">
    <property type="entry name" value="TM_ABC_iron-siderophores_like"/>
    <property type="match status" value="1"/>
</dbReference>
<evidence type="ECO:0000256" key="4">
    <source>
        <dbReference type="ARBA" id="ARBA00022475"/>
    </source>
</evidence>
<feature type="transmembrane region" description="Helical" evidence="8">
    <location>
        <begin position="204"/>
        <end position="223"/>
    </location>
</feature>
<sequence>MGADPVPPSSLRGNAFALGLLGVAVLLAFGLGRFPVGPADLARLVWAGLIGQPSGLSPQIEAVIWNIRGPRVVAAVLCGAALAVAGTAFQGLFRNPLVSPDILGASSGAALGAVVGIYFSLGLFAIQLAAFIGGLVAVGAVYAIGSTIRRGDPVLVLVLTGVVVGSLLGAGIGLVKYWADPYNQLPAMTFWLLGSLAGTAKPDLIPLLGPVLLGTAVLVALRWRMNVMSLPEEEARALGLNTGPLRIAIVAAATLVTAASVAAAGIIGWVGLVVPHLARFLVGPDFGKLLPTAALLGGGYLLIIDTLARTAAPVETPLGILTAVIGTPFFIWLLASARGGWS</sequence>
<protein>
    <submittedName>
        <fullName evidence="9">Iron ABC transporter permease</fullName>
    </submittedName>
</protein>
<feature type="transmembrane region" description="Helical" evidence="8">
    <location>
        <begin position="289"/>
        <end position="308"/>
    </location>
</feature>
<accession>A0A1D7TX89</accession>
<evidence type="ECO:0000256" key="8">
    <source>
        <dbReference type="SAM" id="Phobius"/>
    </source>
</evidence>
<dbReference type="GO" id="GO:0005886">
    <property type="term" value="C:plasma membrane"/>
    <property type="evidence" value="ECO:0007669"/>
    <property type="project" value="UniProtKB-SubCell"/>
</dbReference>
<evidence type="ECO:0000256" key="2">
    <source>
        <dbReference type="ARBA" id="ARBA00007935"/>
    </source>
</evidence>
<keyword evidence="10" id="KW-1185">Reference proteome</keyword>
<comment type="subcellular location">
    <subcellularLocation>
        <location evidence="1">Cell membrane</location>
        <topology evidence="1">Multi-pass membrane protein</topology>
    </subcellularLocation>
</comment>
<feature type="transmembrane region" description="Helical" evidence="8">
    <location>
        <begin position="15"/>
        <end position="34"/>
    </location>
</feature>
<evidence type="ECO:0000313" key="9">
    <source>
        <dbReference type="EMBL" id="AOO79736.1"/>
    </source>
</evidence>
<dbReference type="KEGG" id="bvv:BHK69_03880"/>
<organism evidence="9 10">
    <name type="scientific">Bosea vaviloviae</name>
    <dbReference type="NCBI Taxonomy" id="1526658"/>
    <lineage>
        <taxon>Bacteria</taxon>
        <taxon>Pseudomonadati</taxon>
        <taxon>Pseudomonadota</taxon>
        <taxon>Alphaproteobacteria</taxon>
        <taxon>Hyphomicrobiales</taxon>
        <taxon>Boseaceae</taxon>
        <taxon>Bosea</taxon>
    </lineage>
</organism>
<proteinExistence type="inferred from homology"/>
<dbReference type="OrthoDB" id="9811975at2"/>
<dbReference type="Proteomes" id="UP000094969">
    <property type="component" value="Chromosome"/>
</dbReference>
<keyword evidence="5 8" id="KW-0812">Transmembrane</keyword>
<dbReference type="Pfam" id="PF01032">
    <property type="entry name" value="FecCD"/>
    <property type="match status" value="1"/>
</dbReference>
<evidence type="ECO:0000256" key="7">
    <source>
        <dbReference type="ARBA" id="ARBA00023136"/>
    </source>
</evidence>
<comment type="similarity">
    <text evidence="2">Belongs to the binding-protein-dependent transport system permease family. FecCD subfamily.</text>
</comment>
<dbReference type="EMBL" id="CP017147">
    <property type="protein sequence ID" value="AOO79736.1"/>
    <property type="molecule type" value="Genomic_DNA"/>
</dbReference>
<dbReference type="FunFam" id="1.10.3470.10:FF:000001">
    <property type="entry name" value="Vitamin B12 ABC transporter permease BtuC"/>
    <property type="match status" value="1"/>
</dbReference>
<dbReference type="STRING" id="1526658.BHK69_03880"/>
<dbReference type="RefSeq" id="WP_069688958.1">
    <property type="nucleotide sequence ID" value="NZ_CP017147.1"/>
</dbReference>
<keyword evidence="6 8" id="KW-1133">Transmembrane helix</keyword>
<gene>
    <name evidence="9" type="ORF">BHK69_03880</name>
</gene>